<dbReference type="PANTHER" id="PTHR11926">
    <property type="entry name" value="GLUCOSYL/GLUCURONOSYL TRANSFERASES"/>
    <property type="match status" value="1"/>
</dbReference>
<dbReference type="EMBL" id="HG739155">
    <property type="protein sequence ID" value="CDP12832.1"/>
    <property type="molecule type" value="Genomic_DNA"/>
</dbReference>
<dbReference type="GO" id="GO:0080044">
    <property type="term" value="F:quercetin 7-O-glucosyltransferase activity"/>
    <property type="evidence" value="ECO:0007669"/>
    <property type="project" value="TreeGrafter"/>
</dbReference>
<keyword evidence="4" id="KW-1185">Reference proteome</keyword>
<dbReference type="OMA" id="WKINHID"/>
<name>A0A068UX13_COFCA</name>
<evidence type="ECO:0000313" key="4">
    <source>
        <dbReference type="Proteomes" id="UP000295252"/>
    </source>
</evidence>
<keyword evidence="2" id="KW-0808">Transferase</keyword>
<organism evidence="3 4">
    <name type="scientific">Coffea canephora</name>
    <name type="common">Robusta coffee</name>
    <dbReference type="NCBI Taxonomy" id="49390"/>
    <lineage>
        <taxon>Eukaryota</taxon>
        <taxon>Viridiplantae</taxon>
        <taxon>Streptophyta</taxon>
        <taxon>Embryophyta</taxon>
        <taxon>Tracheophyta</taxon>
        <taxon>Spermatophyta</taxon>
        <taxon>Magnoliopsida</taxon>
        <taxon>eudicotyledons</taxon>
        <taxon>Gunneridae</taxon>
        <taxon>Pentapetalae</taxon>
        <taxon>asterids</taxon>
        <taxon>lamiids</taxon>
        <taxon>Gentianales</taxon>
        <taxon>Rubiaceae</taxon>
        <taxon>Ixoroideae</taxon>
        <taxon>Gardenieae complex</taxon>
        <taxon>Bertiereae - Coffeeae clade</taxon>
        <taxon>Coffeeae</taxon>
        <taxon>Coffea</taxon>
    </lineage>
</organism>
<dbReference type="SUPFAM" id="SSF53756">
    <property type="entry name" value="UDP-Glycosyltransferase/glycogen phosphorylase"/>
    <property type="match status" value="1"/>
</dbReference>
<reference evidence="4" key="1">
    <citation type="journal article" date="2014" name="Science">
        <title>The coffee genome provides insight into the convergent evolution of caffeine biosynthesis.</title>
        <authorList>
            <person name="Denoeud F."/>
            <person name="Carretero-Paulet L."/>
            <person name="Dereeper A."/>
            <person name="Droc G."/>
            <person name="Guyot R."/>
            <person name="Pietrella M."/>
            <person name="Zheng C."/>
            <person name="Alberti A."/>
            <person name="Anthony F."/>
            <person name="Aprea G."/>
            <person name="Aury J.M."/>
            <person name="Bento P."/>
            <person name="Bernard M."/>
            <person name="Bocs S."/>
            <person name="Campa C."/>
            <person name="Cenci A."/>
            <person name="Combes M.C."/>
            <person name="Crouzillat D."/>
            <person name="Da Silva C."/>
            <person name="Daddiego L."/>
            <person name="De Bellis F."/>
            <person name="Dussert S."/>
            <person name="Garsmeur O."/>
            <person name="Gayraud T."/>
            <person name="Guignon V."/>
            <person name="Jahn K."/>
            <person name="Jamilloux V."/>
            <person name="Joet T."/>
            <person name="Labadie K."/>
            <person name="Lan T."/>
            <person name="Leclercq J."/>
            <person name="Lepelley M."/>
            <person name="Leroy T."/>
            <person name="Li L.T."/>
            <person name="Librado P."/>
            <person name="Lopez L."/>
            <person name="Munoz A."/>
            <person name="Noel B."/>
            <person name="Pallavicini A."/>
            <person name="Perrotta G."/>
            <person name="Poncet V."/>
            <person name="Pot D."/>
            <person name="Priyono X."/>
            <person name="Rigoreau M."/>
            <person name="Rouard M."/>
            <person name="Rozas J."/>
            <person name="Tranchant-Dubreuil C."/>
            <person name="VanBuren R."/>
            <person name="Zhang Q."/>
            <person name="Andrade A.C."/>
            <person name="Argout X."/>
            <person name="Bertrand B."/>
            <person name="de Kochko A."/>
            <person name="Graziosi G."/>
            <person name="Henry R.J."/>
            <person name="Jayarama X."/>
            <person name="Ming R."/>
            <person name="Nagai C."/>
            <person name="Rounsley S."/>
            <person name="Sankoff D."/>
            <person name="Giuliano G."/>
            <person name="Albert V.A."/>
            <person name="Wincker P."/>
            <person name="Lashermes P."/>
        </authorList>
    </citation>
    <scope>NUCLEOTIDE SEQUENCE [LARGE SCALE GENOMIC DNA]</scope>
    <source>
        <strain evidence="4">cv. DH200-94</strain>
    </source>
</reference>
<dbReference type="PANTHER" id="PTHR11926:SF986">
    <property type="entry name" value="UDP-GLYCOSYLTRANSFERASE 84A1"/>
    <property type="match status" value="1"/>
</dbReference>
<comment type="similarity">
    <text evidence="1">Belongs to the UDP-glycosyltransferase family.</text>
</comment>
<dbReference type="Proteomes" id="UP000295252">
    <property type="component" value="Chromosome IX"/>
</dbReference>
<gene>
    <name evidence="3" type="ORF">GSCOC_T00037496001</name>
</gene>
<keyword evidence="2" id="KW-0328">Glycosyltransferase</keyword>
<dbReference type="InParanoid" id="A0A068UX13"/>
<evidence type="ECO:0000256" key="2">
    <source>
        <dbReference type="ARBA" id="ARBA00022676"/>
    </source>
</evidence>
<dbReference type="AlphaFoldDB" id="A0A068UX13"/>
<evidence type="ECO:0000256" key="1">
    <source>
        <dbReference type="ARBA" id="ARBA00009995"/>
    </source>
</evidence>
<dbReference type="Gramene" id="CDP12832">
    <property type="protein sequence ID" value="CDP12832"/>
    <property type="gene ID" value="GSCOC_T00037496001"/>
</dbReference>
<dbReference type="STRING" id="49390.A0A068UX13"/>
<evidence type="ECO:0008006" key="5">
    <source>
        <dbReference type="Google" id="ProtNLM"/>
    </source>
</evidence>
<protein>
    <recommendedName>
        <fullName evidence="5">UDP-glycosyltransferases domain-containing protein</fullName>
    </recommendedName>
</protein>
<dbReference type="PhylomeDB" id="A0A068UX13"/>
<dbReference type="Gene3D" id="3.40.50.2000">
    <property type="entry name" value="Glycogen Phosphorylase B"/>
    <property type="match status" value="4"/>
</dbReference>
<proteinExistence type="inferred from homology"/>
<dbReference type="GO" id="GO:0080043">
    <property type="term" value="F:quercetin 3-O-glucosyltransferase activity"/>
    <property type="evidence" value="ECO:0007669"/>
    <property type="project" value="TreeGrafter"/>
</dbReference>
<evidence type="ECO:0000313" key="3">
    <source>
        <dbReference type="EMBL" id="CDP12832.1"/>
    </source>
</evidence>
<accession>A0A068UX13</accession>
<sequence>MSKLHPVKPIGPLFINPKVSSSNISVDILKADDCLGWLDSKPPSSVVYISFGSVVFLKQEQVTEIAYGLVNSGVSFLWVMKPPEKLYSSKPHPTATSVGTSFHFLLFDSLWMELDSGGTCLWSAGFSFSPLGDQVTNAKYLVDEFRVGIRMCRGVAEDKIIPKEDVEKCLVGPKAAEIKESALKWKKKAEEAVALAGSSNQNMQDFLNQITLRSKVKL</sequence>